<evidence type="ECO:0000256" key="3">
    <source>
        <dbReference type="ARBA" id="ARBA00012243"/>
    </source>
</evidence>
<comment type="pathway">
    <text evidence="12">Phospholipid metabolism; phosphatidylethanolamine biosynthesis.</text>
</comment>
<evidence type="ECO:0000256" key="5">
    <source>
        <dbReference type="ARBA" id="ARBA00022793"/>
    </source>
</evidence>
<sequence length="258" mass="29121">MKRFIYQKCVELTNGKTTSSVLKAFTGSAYSKKIIPSYQKTFGIKMEEWEIPDKGFSSLQEFFTREVKRGARPISEDQNTLISPVDGKIEYAGPLASDGQYIVKGHSYTITDLLGSNAFAETFRNGYMIILYLSPANYHRIHSPVNASVGRQWIFGRSSYPVNHIGLSYGDRPLSKNYRMVTELVTEHEKKFAFIKVGAMFVNSIHLSNTDDKWRKGEEVGFFRFGSTVILVAEEGSIELTKKFGPVKMGEVIGQLRV</sequence>
<keyword evidence="4" id="KW-0444">Lipid biosynthesis</keyword>
<proteinExistence type="predicted"/>
<dbReference type="NCBIfam" id="NF002853">
    <property type="entry name" value="PRK03140.1"/>
    <property type="match status" value="1"/>
</dbReference>
<dbReference type="EMBL" id="JXRP01000019">
    <property type="protein sequence ID" value="KIL44482.1"/>
    <property type="molecule type" value="Genomic_DNA"/>
</dbReference>
<dbReference type="AlphaFoldDB" id="A0A0C2V676"/>
<dbReference type="PANTHER" id="PTHR10067">
    <property type="entry name" value="PHOSPHATIDYLSERINE DECARBOXYLASE"/>
    <property type="match status" value="1"/>
</dbReference>
<evidence type="ECO:0000256" key="1">
    <source>
        <dbReference type="ARBA" id="ARBA00001928"/>
    </source>
</evidence>
<evidence type="ECO:0000256" key="11">
    <source>
        <dbReference type="ARBA" id="ARBA00023317"/>
    </source>
</evidence>
<dbReference type="Proteomes" id="UP000031938">
    <property type="component" value="Unassembled WGS sequence"/>
</dbReference>
<organism evidence="13 14">
    <name type="scientific">Jeotgalibacillus soli</name>
    <dbReference type="NCBI Taxonomy" id="889306"/>
    <lineage>
        <taxon>Bacteria</taxon>
        <taxon>Bacillati</taxon>
        <taxon>Bacillota</taxon>
        <taxon>Bacilli</taxon>
        <taxon>Bacillales</taxon>
        <taxon>Caryophanaceae</taxon>
        <taxon>Jeotgalibacillus</taxon>
    </lineage>
</organism>
<evidence type="ECO:0000313" key="14">
    <source>
        <dbReference type="Proteomes" id="UP000031938"/>
    </source>
</evidence>
<dbReference type="Pfam" id="PF02666">
    <property type="entry name" value="PS_Dcarbxylase"/>
    <property type="match status" value="1"/>
</dbReference>
<evidence type="ECO:0000256" key="4">
    <source>
        <dbReference type="ARBA" id="ARBA00022516"/>
    </source>
</evidence>
<keyword evidence="8" id="KW-0594">Phospholipid biosynthesis</keyword>
<dbReference type="GO" id="GO:0006646">
    <property type="term" value="P:phosphatidylethanolamine biosynthetic process"/>
    <property type="evidence" value="ECO:0007669"/>
    <property type="project" value="UniProtKB-UniPathway"/>
</dbReference>
<evidence type="ECO:0000256" key="8">
    <source>
        <dbReference type="ARBA" id="ARBA00023209"/>
    </source>
</evidence>
<evidence type="ECO:0000256" key="2">
    <source>
        <dbReference type="ARBA" id="ARBA00005189"/>
    </source>
</evidence>
<dbReference type="GO" id="GO:0004609">
    <property type="term" value="F:phosphatidylserine decarboxylase activity"/>
    <property type="evidence" value="ECO:0007669"/>
    <property type="project" value="UniProtKB-EC"/>
</dbReference>
<dbReference type="NCBIfam" id="TIGR00163">
    <property type="entry name" value="PS_decarb"/>
    <property type="match status" value="1"/>
</dbReference>
<evidence type="ECO:0000313" key="13">
    <source>
        <dbReference type="EMBL" id="KIL44482.1"/>
    </source>
</evidence>
<keyword evidence="6" id="KW-0443">Lipid metabolism</keyword>
<keyword evidence="7" id="KW-0865">Zymogen</keyword>
<evidence type="ECO:0000256" key="12">
    <source>
        <dbReference type="ARBA" id="ARBA00024326"/>
    </source>
</evidence>
<name>A0A0C2V676_9BACL</name>
<keyword evidence="5" id="KW-0210">Decarboxylase</keyword>
<dbReference type="PATRIC" id="fig|889306.3.peg.3463"/>
<keyword evidence="11" id="KW-0670">Pyruvate</keyword>
<reference evidence="13 14" key="1">
    <citation type="submission" date="2015-01" db="EMBL/GenBank/DDBJ databases">
        <title>Genome sequencing of Jeotgalibacillus soli.</title>
        <authorList>
            <person name="Goh K.M."/>
            <person name="Chan K.-G."/>
            <person name="Yaakop A.S."/>
            <person name="Ee R."/>
            <person name="Gan H.M."/>
            <person name="Chan C.S."/>
        </authorList>
    </citation>
    <scope>NUCLEOTIDE SEQUENCE [LARGE SCALE GENOMIC DNA]</scope>
    <source>
        <strain evidence="13 14">P9</strain>
    </source>
</reference>
<accession>A0A0C2V676</accession>
<keyword evidence="10" id="KW-1208">Phospholipid metabolism</keyword>
<evidence type="ECO:0000256" key="6">
    <source>
        <dbReference type="ARBA" id="ARBA00023098"/>
    </source>
</evidence>
<evidence type="ECO:0000256" key="10">
    <source>
        <dbReference type="ARBA" id="ARBA00023264"/>
    </source>
</evidence>
<dbReference type="OrthoDB" id="9802030at2"/>
<dbReference type="RefSeq" id="WP_041090342.1">
    <property type="nucleotide sequence ID" value="NZ_JXRP01000019.1"/>
</dbReference>
<dbReference type="InterPro" id="IPR003817">
    <property type="entry name" value="PS_Dcarbxylase"/>
</dbReference>
<keyword evidence="9 13" id="KW-0456">Lyase</keyword>
<evidence type="ECO:0000256" key="7">
    <source>
        <dbReference type="ARBA" id="ARBA00023145"/>
    </source>
</evidence>
<dbReference type="InterPro" id="IPR033177">
    <property type="entry name" value="PSD-B"/>
</dbReference>
<protein>
    <recommendedName>
        <fullName evidence="3">phosphatidylserine decarboxylase</fullName>
        <ecNumber evidence="3">4.1.1.65</ecNumber>
    </recommendedName>
</protein>
<evidence type="ECO:0000256" key="9">
    <source>
        <dbReference type="ARBA" id="ARBA00023239"/>
    </source>
</evidence>
<dbReference type="UniPathway" id="UPA00558"/>
<dbReference type="STRING" id="889306.KP78_34460"/>
<keyword evidence="14" id="KW-1185">Reference proteome</keyword>
<comment type="pathway">
    <text evidence="2">Lipid metabolism.</text>
</comment>
<dbReference type="EC" id="4.1.1.65" evidence="3"/>
<gene>
    <name evidence="13" type="ORF">KP78_34460</name>
</gene>
<comment type="caution">
    <text evidence="13">The sequence shown here is derived from an EMBL/GenBank/DDBJ whole genome shotgun (WGS) entry which is preliminary data.</text>
</comment>
<dbReference type="PANTHER" id="PTHR10067:SF6">
    <property type="entry name" value="PHOSPHATIDYLSERINE DECARBOXYLASE PROENZYME, MITOCHONDRIAL"/>
    <property type="match status" value="1"/>
</dbReference>
<comment type="cofactor">
    <cofactor evidence="1">
        <name>pyruvate</name>
        <dbReference type="ChEBI" id="CHEBI:15361"/>
    </cofactor>
</comment>